<evidence type="ECO:0000313" key="2">
    <source>
        <dbReference type="Proteomes" id="UP001281147"/>
    </source>
</evidence>
<dbReference type="EMBL" id="JAUTXU010000053">
    <property type="protein sequence ID" value="KAK3714836.1"/>
    <property type="molecule type" value="Genomic_DNA"/>
</dbReference>
<accession>A0ACC3NDU4</accession>
<sequence length="1365" mass="150399">MQTFKGVLNYILPSAPKNTNSADDTAHEAYLTYQNPNDETGNTRPATASTAEGGAEGGGSVPAGDTKKRAFEIDSQGSEPKRKRLLPGDHEQRLLGDYGRPSDGQPLIFSAASNDRKSDSRRSEAMAVKPGGGRGIRPQNTLGSSPHTAHQRFAGARKEGPTQRSTGSVQGPGRRTGINVPFTSTQNGDGFEPHERPAKLRKLATGQSKDTSQSAGDADRAIDLTDDSVIETKVLGRNGKLLHSGNGVKSSTPLVSQPPPPLFDGSEWRTTDDATRVKPPKPRRKKSDGHQSSQSSRSSARATPAEPSNGSLRGQDRPGPQAAVEAVADDEIKYVSQRSGDHKPEHESKRKPPINLGNGVDPVVKKEKKLPKGKQAEDTNDFLRAEAGRTHGRAVMPHRLPTDSGHRQRREIRQSDDEGVSLSYVNGDERPRPKTPPLSKQFVRVDDVKSGTREQPKQRASERMKATSEKVETRVSPIDDGSSSADELAGDNTVKSRASGRTCPVKKDIRVHRERPTRQRKGSASDLKTTRFGPDARRTEQQNAESEAATAPTDADDAEAVPIQAFYATSCVETTGPMSLRFDEKSEVIEFLADGETRRVPNQNCTVHIGDSEAHKVQWNGSSKRVYIYGSAGRVSNGHICIAFQDIEGVSWFIHKIFVVNNLATFDHVVNISRLDNIFLNKVQDISVRARQSKQQADLIAQYNSARQREQDDEEIKYEPEEPRPTTSRKGLPGENVSGHRVSVRLSSESQGMEQSRFFTTPETRRSTRHGKTTKLRPPSPPPPVKWTQENQPERWAHSVVYPSEGARRVTVDFQDLERLDEGEFLNDNIISFALRRIEETMAPEHKESVYFFNTFFYTALSTTNGKKAFNYDAVKRWTKNKDLLTVPYIVVPININFHWFVAIICNLPNITRKAAALEEDDTPSVGQDSESRSGESNNDTLAEAASGDHSRKRLDREPTQAMDQLSLSDGNEKAINTHVDTNGGLETPCNKGRAGAKRTRKRSAPTPKKYDPDLATIITLDSLGGGHTGESRYLKEYVMAEADAKRGMTVELDELPAMTAKGIPEQTNFCDCGVYLVGYVEEFAKNPRKFVTKVLTRQMDEQADFATFDASAKRADIRNELLKLQAQQEAEHKAKRSAKKVAKSGGPALTGMSPKRTEAKVSDVPDRAHISGPHRGLETAIHEPLSIPSPQAEIAQHSATREAANGNEEDDDLELDVPRPLQNSVSYTAAAKDRPSSSTSQRESGHDHDEILDQAEVNEMRQDDDEEVAAHGAPGNELLNQLWDAVHEGDGNRERQPDGSSDQEHSPVKGQGARDGRQHVQSFGGNIVNVEDEEERLMEVPDSQGKDEPRPYPSWAGTRQRFPD</sequence>
<dbReference type="Proteomes" id="UP001281147">
    <property type="component" value="Unassembled WGS sequence"/>
</dbReference>
<organism evidence="1 2">
    <name type="scientific">Vermiconidia calcicola</name>
    <dbReference type="NCBI Taxonomy" id="1690605"/>
    <lineage>
        <taxon>Eukaryota</taxon>
        <taxon>Fungi</taxon>
        <taxon>Dikarya</taxon>
        <taxon>Ascomycota</taxon>
        <taxon>Pezizomycotina</taxon>
        <taxon>Dothideomycetes</taxon>
        <taxon>Dothideomycetidae</taxon>
        <taxon>Mycosphaerellales</taxon>
        <taxon>Extremaceae</taxon>
        <taxon>Vermiconidia</taxon>
    </lineage>
</organism>
<comment type="caution">
    <text evidence="1">The sequence shown here is derived from an EMBL/GenBank/DDBJ whole genome shotgun (WGS) entry which is preliminary data.</text>
</comment>
<gene>
    <name evidence="1" type="ORF">LTR37_007571</name>
</gene>
<reference evidence="1" key="1">
    <citation type="submission" date="2023-07" db="EMBL/GenBank/DDBJ databases">
        <title>Black Yeasts Isolated from many extreme environments.</title>
        <authorList>
            <person name="Coleine C."/>
            <person name="Stajich J.E."/>
            <person name="Selbmann L."/>
        </authorList>
    </citation>
    <scope>NUCLEOTIDE SEQUENCE</scope>
    <source>
        <strain evidence="1">CCFEE 5714</strain>
    </source>
</reference>
<name>A0ACC3NDU4_9PEZI</name>
<keyword evidence="2" id="KW-1185">Reference proteome</keyword>
<proteinExistence type="predicted"/>
<protein>
    <submittedName>
        <fullName evidence="1">Uncharacterized protein</fullName>
    </submittedName>
</protein>
<evidence type="ECO:0000313" key="1">
    <source>
        <dbReference type="EMBL" id="KAK3714836.1"/>
    </source>
</evidence>